<dbReference type="NCBIfam" id="TIGR03438">
    <property type="entry name" value="egtD_ergothio"/>
    <property type="match status" value="1"/>
</dbReference>
<organism evidence="4 5">
    <name type="scientific">Streptacidiphilus cavernicola</name>
    <dbReference type="NCBI Taxonomy" id="3342716"/>
    <lineage>
        <taxon>Bacteria</taxon>
        <taxon>Bacillati</taxon>
        <taxon>Actinomycetota</taxon>
        <taxon>Actinomycetes</taxon>
        <taxon>Kitasatosporales</taxon>
        <taxon>Streptomycetaceae</taxon>
        <taxon>Streptacidiphilus</taxon>
    </lineage>
</organism>
<evidence type="ECO:0000256" key="1">
    <source>
        <dbReference type="ARBA" id="ARBA00022603"/>
    </source>
</evidence>
<dbReference type="InterPro" id="IPR035094">
    <property type="entry name" value="EgtD"/>
</dbReference>
<dbReference type="SUPFAM" id="SSF53335">
    <property type="entry name" value="S-adenosyl-L-methionine-dependent methyltransferases"/>
    <property type="match status" value="1"/>
</dbReference>
<dbReference type="EMBL" id="JBHEZZ010000010">
    <property type="protein sequence ID" value="MFC1403487.1"/>
    <property type="molecule type" value="Genomic_DNA"/>
</dbReference>
<dbReference type="PIRSF" id="PIRSF018005">
    <property type="entry name" value="UCP018005"/>
    <property type="match status" value="1"/>
</dbReference>
<keyword evidence="1 4" id="KW-0489">Methyltransferase</keyword>
<dbReference type="GO" id="GO:0032259">
    <property type="term" value="P:methylation"/>
    <property type="evidence" value="ECO:0007669"/>
    <property type="project" value="UniProtKB-KW"/>
</dbReference>
<reference evidence="4 5" key="1">
    <citation type="submission" date="2024-09" db="EMBL/GenBank/DDBJ databases">
        <authorList>
            <person name="Lee S.D."/>
        </authorList>
    </citation>
    <scope>NUCLEOTIDE SEQUENCE [LARGE SCALE GENOMIC DNA]</scope>
    <source>
        <strain evidence="4 5">N1-5</strain>
    </source>
</reference>
<proteinExistence type="predicted"/>
<dbReference type="InterPro" id="IPR051128">
    <property type="entry name" value="EgtD_Methyltrsf_superfamily"/>
</dbReference>
<accession>A0ABV6UPT5</accession>
<dbReference type="Proteomes" id="UP001592528">
    <property type="component" value="Unassembled WGS sequence"/>
</dbReference>
<dbReference type="Gene3D" id="3.40.50.150">
    <property type="entry name" value="Vaccinia Virus protein VP39"/>
    <property type="match status" value="1"/>
</dbReference>
<dbReference type="PANTHER" id="PTHR43397">
    <property type="entry name" value="ERGOTHIONEINE BIOSYNTHESIS PROTEIN 1"/>
    <property type="match status" value="1"/>
</dbReference>
<feature type="domain" description="Histidine-specific methyltransferase SAM-dependent" evidence="3">
    <location>
        <begin position="22"/>
        <end position="327"/>
    </location>
</feature>
<keyword evidence="5" id="KW-1185">Reference proteome</keyword>
<evidence type="ECO:0000256" key="2">
    <source>
        <dbReference type="ARBA" id="ARBA00022679"/>
    </source>
</evidence>
<dbReference type="InterPro" id="IPR029063">
    <property type="entry name" value="SAM-dependent_MTases_sf"/>
</dbReference>
<keyword evidence="2 4" id="KW-0808">Transferase</keyword>
<dbReference type="RefSeq" id="WP_030255195.1">
    <property type="nucleotide sequence ID" value="NZ_JBHEZZ010000010.1"/>
</dbReference>
<dbReference type="Pfam" id="PF10017">
    <property type="entry name" value="Methyltransf_33"/>
    <property type="match status" value="1"/>
</dbReference>
<gene>
    <name evidence="4" type="primary">egtD</name>
    <name evidence="4" type="ORF">ACEZDJ_19540</name>
</gene>
<dbReference type="EC" id="2.1.1.44" evidence="4"/>
<sequence>MTESRLTVDDRLPADYFTRTLHQDVRTGLTAVPRTLPAKWLYDKRGSDLFEQITRLPDYYPTRAEQEILTQRAAEIAAITRATTLIELGSGSSRKTRLLLDALTAGGALRRYAPLDVSASAVKEAGQAICRDYPGLDVTATVADYDTGLPAATAADPAEPGPRLLSFLGSTIGAFDPDERRSFYRTLAGTLGSDDHLLLGADLVKSPDLLVRAYDDTTGVSADFNRNVLHVLNRELGADFDPDAFDHVALWEPEPERMEMRLRARTPQTVTIPALDLSLDLAAGEHIRTQRAHKFRRDALTTELQAHGLTVHHWWTDPATRFALLLAAPNQ</sequence>
<dbReference type="InterPro" id="IPR019257">
    <property type="entry name" value="MeTrfase_dom"/>
</dbReference>
<evidence type="ECO:0000259" key="3">
    <source>
        <dbReference type="Pfam" id="PF10017"/>
    </source>
</evidence>
<protein>
    <submittedName>
        <fullName evidence="4">L-histidine N(Alpha)-methyltransferase</fullName>
        <ecNumber evidence="4">2.1.1.44</ecNumber>
    </submittedName>
</protein>
<dbReference type="GO" id="GO:0052706">
    <property type="term" value="F:L-histidine N(alpha)-methyltransferase activity"/>
    <property type="evidence" value="ECO:0007669"/>
    <property type="project" value="UniProtKB-EC"/>
</dbReference>
<name>A0ABV6UPT5_9ACTN</name>
<dbReference type="InterPro" id="IPR017804">
    <property type="entry name" value="MeTrfase_EgtD-like"/>
</dbReference>
<evidence type="ECO:0000313" key="4">
    <source>
        <dbReference type="EMBL" id="MFC1403487.1"/>
    </source>
</evidence>
<evidence type="ECO:0000313" key="5">
    <source>
        <dbReference type="Proteomes" id="UP001592528"/>
    </source>
</evidence>
<dbReference type="PANTHER" id="PTHR43397:SF1">
    <property type="entry name" value="ERGOTHIONEINE BIOSYNTHESIS PROTEIN 1"/>
    <property type="match status" value="1"/>
</dbReference>
<comment type="caution">
    <text evidence="4">The sequence shown here is derived from an EMBL/GenBank/DDBJ whole genome shotgun (WGS) entry which is preliminary data.</text>
</comment>